<name>A0A318TWJ8_9BACL</name>
<proteinExistence type="predicted"/>
<comment type="caution">
    <text evidence="1">The sequence shown here is derived from an EMBL/GenBank/DDBJ whole genome shotgun (WGS) entry which is preliminary data.</text>
</comment>
<protein>
    <submittedName>
        <fullName evidence="1">Uncharacterized protein</fullName>
    </submittedName>
</protein>
<keyword evidence="2" id="KW-1185">Reference proteome</keyword>
<dbReference type="RefSeq" id="WP_146223201.1">
    <property type="nucleotide sequence ID" value="NZ_JAMAWO010000009.1"/>
</dbReference>
<evidence type="ECO:0000313" key="2">
    <source>
        <dbReference type="Proteomes" id="UP000247416"/>
    </source>
</evidence>
<accession>A0A318TWJ8</accession>
<evidence type="ECO:0000313" key="1">
    <source>
        <dbReference type="EMBL" id="PYF07388.1"/>
    </source>
</evidence>
<organism evidence="1 2">
    <name type="scientific">Ureibacillus chungkukjangi</name>
    <dbReference type="NCBI Taxonomy" id="1202712"/>
    <lineage>
        <taxon>Bacteria</taxon>
        <taxon>Bacillati</taxon>
        <taxon>Bacillota</taxon>
        <taxon>Bacilli</taxon>
        <taxon>Bacillales</taxon>
        <taxon>Caryophanaceae</taxon>
        <taxon>Ureibacillus</taxon>
    </lineage>
</organism>
<dbReference type="OrthoDB" id="2453073at2"/>
<dbReference type="EMBL" id="QJTJ01000005">
    <property type="protein sequence ID" value="PYF07388.1"/>
    <property type="molecule type" value="Genomic_DNA"/>
</dbReference>
<dbReference type="Proteomes" id="UP000247416">
    <property type="component" value="Unassembled WGS sequence"/>
</dbReference>
<dbReference type="AlphaFoldDB" id="A0A318TWJ8"/>
<gene>
    <name evidence="1" type="ORF">BJ095_105178</name>
</gene>
<sequence length="201" mass="23474">MMEKGVVSKMAKDIKAQYNGIILLTGYLQRVFVAETILERVGEPYNQERYDIAKALLDDAYTILPVVEETKTVSQDQKKKLEIIAKHTGELMKTYFKQMPLTFNEKLAIVGSSLYAEQHVNAGIVRLGELFNIQVNKDFHQRVKFYEQRTKMIDYLVFTLNQKEELEEQFTKPIDPWFADVIRNKDLILEDFKQVGQLLEF</sequence>
<reference evidence="1 2" key="1">
    <citation type="submission" date="2018-06" db="EMBL/GenBank/DDBJ databases">
        <title>Genomic Encyclopedia of Archaeal and Bacterial Type Strains, Phase II (KMG-II): from individual species to whole genera.</title>
        <authorList>
            <person name="Goeker M."/>
        </authorList>
    </citation>
    <scope>NUCLEOTIDE SEQUENCE [LARGE SCALE GENOMIC DNA]</scope>
    <source>
        <strain evidence="1 2">KACC 16626</strain>
    </source>
</reference>